<accession>A0AB36R816</accession>
<keyword evidence="2" id="KW-1185">Reference proteome</keyword>
<dbReference type="Proteomes" id="UP000216215">
    <property type="component" value="Unassembled WGS sequence"/>
</dbReference>
<protein>
    <submittedName>
        <fullName evidence="1">Uncharacterized protein</fullName>
    </submittedName>
</protein>
<comment type="caution">
    <text evidence="1">The sequence shown here is derived from an EMBL/GenBank/DDBJ whole genome shotgun (WGS) entry which is preliminary data.</text>
</comment>
<dbReference type="EMBL" id="NPKI01000021">
    <property type="protein sequence ID" value="PAQ00670.1"/>
    <property type="molecule type" value="Genomic_DNA"/>
</dbReference>
<evidence type="ECO:0000313" key="1">
    <source>
        <dbReference type="EMBL" id="PAQ00670.1"/>
    </source>
</evidence>
<reference evidence="2" key="1">
    <citation type="submission" date="2017-08" db="EMBL/GenBank/DDBJ databases">
        <title>Mesorhizobium wenxinae sp. nov., a novel rhizobial species isolated from root nodules of chickpea (Cicer arietinum L.).</title>
        <authorList>
            <person name="Zhang J."/>
        </authorList>
    </citation>
    <scope>NUCLEOTIDE SEQUENCE [LARGE SCALE GENOMIC DNA]</scope>
    <source>
        <strain evidence="2">USDA 3392</strain>
    </source>
</reference>
<dbReference type="AlphaFoldDB" id="A0AB36R816"/>
<sequence>MRKTHPVTIALSFDVAVLIGGQIGVRGARQRIVVTPEEASVIAGAPAKGAFCRMPDNVGYRKYQGWIKPCESGLSYLARGMLRYPQTPNG</sequence>
<evidence type="ECO:0000313" key="2">
    <source>
        <dbReference type="Proteomes" id="UP000216215"/>
    </source>
</evidence>
<gene>
    <name evidence="1" type="ORF">CIT25_18725</name>
</gene>
<proteinExistence type="predicted"/>
<organism evidence="1 2">
    <name type="scientific">Mesorhizobium mediterraneum</name>
    <dbReference type="NCBI Taxonomy" id="43617"/>
    <lineage>
        <taxon>Bacteria</taxon>
        <taxon>Pseudomonadati</taxon>
        <taxon>Pseudomonadota</taxon>
        <taxon>Alphaproteobacteria</taxon>
        <taxon>Hyphomicrobiales</taxon>
        <taxon>Phyllobacteriaceae</taxon>
        <taxon>Mesorhizobium</taxon>
    </lineage>
</organism>
<name>A0AB36R816_9HYPH</name>